<feature type="chain" id="PRO_5046525468" evidence="1">
    <location>
        <begin position="25"/>
        <end position="217"/>
    </location>
</feature>
<evidence type="ECO:0000313" key="4">
    <source>
        <dbReference type="Proteomes" id="UP001056201"/>
    </source>
</evidence>
<feature type="domain" description="Ice-binding protein C-terminal" evidence="2">
    <location>
        <begin position="191"/>
        <end position="214"/>
    </location>
</feature>
<evidence type="ECO:0000259" key="2">
    <source>
        <dbReference type="Pfam" id="PF07589"/>
    </source>
</evidence>
<gene>
    <name evidence="3" type="ORF">MW290_06635</name>
</gene>
<feature type="signal peptide" evidence="1">
    <location>
        <begin position="1"/>
        <end position="24"/>
    </location>
</feature>
<reference evidence="3" key="1">
    <citation type="submission" date="2022-05" db="EMBL/GenBank/DDBJ databases">
        <title>An RpoN-dependent PEP-CTERM gene is involved in floc formation of an Aquincola tertiaricarbonis strain.</title>
        <authorList>
            <person name="Qiu D."/>
            <person name="Xia M."/>
        </authorList>
    </citation>
    <scope>NUCLEOTIDE SEQUENCE</scope>
    <source>
        <strain evidence="3">RN12</strain>
    </source>
</reference>
<keyword evidence="4" id="KW-1185">Reference proteome</keyword>
<dbReference type="InterPro" id="IPR013424">
    <property type="entry name" value="Ice-binding_C"/>
</dbReference>
<dbReference type="Pfam" id="PF07589">
    <property type="entry name" value="PEP-CTERM"/>
    <property type="match status" value="1"/>
</dbReference>
<dbReference type="RefSeq" id="WP_250196465.1">
    <property type="nucleotide sequence ID" value="NZ_CP097635.1"/>
</dbReference>
<organism evidence="3 4">
    <name type="scientific">Aquincola tertiaricarbonis</name>
    <dbReference type="NCBI Taxonomy" id="391953"/>
    <lineage>
        <taxon>Bacteria</taxon>
        <taxon>Pseudomonadati</taxon>
        <taxon>Pseudomonadota</taxon>
        <taxon>Betaproteobacteria</taxon>
        <taxon>Burkholderiales</taxon>
        <taxon>Sphaerotilaceae</taxon>
        <taxon>Aquincola</taxon>
    </lineage>
</organism>
<evidence type="ECO:0000256" key="1">
    <source>
        <dbReference type="SAM" id="SignalP"/>
    </source>
</evidence>
<dbReference type="NCBIfam" id="TIGR02595">
    <property type="entry name" value="PEP_CTERM"/>
    <property type="match status" value="1"/>
</dbReference>
<keyword evidence="1" id="KW-0732">Signal</keyword>
<accession>A0ABY4S483</accession>
<sequence>MNTTLLSRALCAAGLIAMPLASHALSGITDNAGDFLPTFAGSASSTDLDVLSATVKYDAARDLFELSSTMAGAIGTTPKGFYVWGVNRGAGNATFAPNGIDGVRFDAVVLLRPDGTGSIGGGAGLPTGSVKVSGNTITGYVSGALLPSTGFNKLDYTWNLWPRDGAFSGFAAISDFAPDNASFTTTAAALVPEPGTYALMLAGLGAVAWGSRRRRQV</sequence>
<name>A0ABY4S483_AQUTE</name>
<proteinExistence type="predicted"/>
<dbReference type="EMBL" id="CP097635">
    <property type="protein sequence ID" value="URI08243.1"/>
    <property type="molecule type" value="Genomic_DNA"/>
</dbReference>
<dbReference type="Proteomes" id="UP001056201">
    <property type="component" value="Chromosome 1"/>
</dbReference>
<protein>
    <submittedName>
        <fullName evidence="3">PEP-CTERM sorting domain-containing protein</fullName>
    </submittedName>
</protein>
<evidence type="ECO:0000313" key="3">
    <source>
        <dbReference type="EMBL" id="URI08243.1"/>
    </source>
</evidence>